<dbReference type="EMBL" id="FOYT01000001">
    <property type="protein sequence ID" value="SFR41908.1"/>
    <property type="molecule type" value="Genomic_DNA"/>
</dbReference>
<proteinExistence type="predicted"/>
<evidence type="ECO:0000313" key="1">
    <source>
        <dbReference type="EMBL" id="SFR41908.1"/>
    </source>
</evidence>
<dbReference type="RefSeq" id="WP_089805506.1">
    <property type="nucleotide sequence ID" value="NZ_FOYT01000001.1"/>
</dbReference>
<dbReference type="AlphaFoldDB" id="A0A1I6GIA1"/>
<dbReference type="STRING" id="553469.SAMN04487947_1199"/>
<protein>
    <submittedName>
        <fullName evidence="1">Uncharacterized protein</fullName>
    </submittedName>
</protein>
<evidence type="ECO:0000313" key="2">
    <source>
        <dbReference type="Proteomes" id="UP000198531"/>
    </source>
</evidence>
<reference evidence="2" key="1">
    <citation type="submission" date="2016-10" db="EMBL/GenBank/DDBJ databases">
        <authorList>
            <person name="Varghese N."/>
            <person name="Submissions S."/>
        </authorList>
    </citation>
    <scope>NUCLEOTIDE SEQUENCE [LARGE SCALE GENOMIC DNA]</scope>
    <source>
        <strain evidence="2">CGMCC 1.7736</strain>
    </source>
</reference>
<sequence length="123" mass="13373">MLDLTALAEAFDAQAREHAEIVTAEHDGRGPVDFSRAERHEAHAEAWEQAAAALRAVSGQRRDLEVAYTTRDGVDHEVRFEPTGDGTIRLEALDDYLSEELTLSGVEELSGAVVRLSGEVTLG</sequence>
<gene>
    <name evidence="1" type="ORF">SAMN04487947_1199</name>
</gene>
<organism evidence="1 2">
    <name type="scientific">Halogeometricum rufum</name>
    <dbReference type="NCBI Taxonomy" id="553469"/>
    <lineage>
        <taxon>Archaea</taxon>
        <taxon>Methanobacteriati</taxon>
        <taxon>Methanobacteriota</taxon>
        <taxon>Stenosarchaea group</taxon>
        <taxon>Halobacteria</taxon>
        <taxon>Halobacteriales</taxon>
        <taxon>Haloferacaceae</taxon>
        <taxon>Halogeometricum</taxon>
    </lineage>
</organism>
<dbReference type="Proteomes" id="UP000198531">
    <property type="component" value="Unassembled WGS sequence"/>
</dbReference>
<accession>A0A1I6GIA1</accession>
<name>A0A1I6GIA1_9EURY</name>
<keyword evidence="2" id="KW-1185">Reference proteome</keyword>